<evidence type="ECO:0000256" key="4">
    <source>
        <dbReference type="ARBA" id="ARBA00022884"/>
    </source>
</evidence>
<comment type="caution">
    <text evidence="10">The sequence shown here is derived from an EMBL/GenBank/DDBJ whole genome shotgun (WGS) entry which is preliminary data.</text>
</comment>
<dbReference type="PANTHER" id="PTHR43694">
    <property type="entry name" value="RIBONUCLEASE J"/>
    <property type="match status" value="1"/>
</dbReference>
<keyword evidence="8" id="KW-0479">Metal-binding</keyword>
<feature type="binding site" evidence="8">
    <location>
        <position position="76"/>
    </location>
    <ligand>
        <name>Zn(2+)</name>
        <dbReference type="ChEBI" id="CHEBI:29105"/>
        <label>1</label>
        <note>catalytic</note>
    </ligand>
</feature>
<dbReference type="HAMAP" id="MF_01491">
    <property type="entry name" value="RNase_J_bact"/>
    <property type="match status" value="1"/>
</dbReference>
<comment type="subunit">
    <text evidence="5">Homodimer, may be a subunit of the RNA degradosome.</text>
</comment>
<dbReference type="CDD" id="cd07714">
    <property type="entry name" value="RNaseJ_MBL-fold"/>
    <property type="match status" value="1"/>
</dbReference>
<dbReference type="Gene3D" id="3.40.50.10710">
    <property type="entry name" value="Metallo-hydrolase/oxidoreductase"/>
    <property type="match status" value="1"/>
</dbReference>
<keyword evidence="8" id="KW-0862">Zinc</keyword>
<dbReference type="Gene3D" id="3.60.15.10">
    <property type="entry name" value="Ribonuclease Z/Hydroxyacylglutathione hydrolase-like"/>
    <property type="match status" value="1"/>
</dbReference>
<keyword evidence="5" id="KW-0255">Endonuclease</keyword>
<dbReference type="InterPro" id="IPR004613">
    <property type="entry name" value="RNase_J"/>
</dbReference>
<dbReference type="InterPro" id="IPR055132">
    <property type="entry name" value="RNase_J_b_CASP"/>
</dbReference>
<evidence type="ECO:0000256" key="6">
    <source>
        <dbReference type="PIRSR" id="PIRSR004803-1"/>
    </source>
</evidence>
<dbReference type="InterPro" id="IPR042173">
    <property type="entry name" value="RNase_J_2"/>
</dbReference>
<keyword evidence="5" id="KW-0698">rRNA processing</keyword>
<evidence type="ECO:0000313" key="11">
    <source>
        <dbReference type="Proteomes" id="UP000228503"/>
    </source>
</evidence>
<keyword evidence="1 5" id="KW-0963">Cytoplasm</keyword>
<evidence type="ECO:0000256" key="5">
    <source>
        <dbReference type="HAMAP-Rule" id="MF_01491"/>
    </source>
</evidence>
<keyword evidence="2 5" id="KW-0540">Nuclease</keyword>
<feature type="binding site" evidence="5 7">
    <location>
        <begin position="367"/>
        <end position="371"/>
    </location>
    <ligand>
        <name>substrate</name>
    </ligand>
</feature>
<dbReference type="PANTHER" id="PTHR43694:SF1">
    <property type="entry name" value="RIBONUCLEASE J"/>
    <property type="match status" value="1"/>
</dbReference>
<dbReference type="PIRSF" id="PIRSF004803">
    <property type="entry name" value="RnjA"/>
    <property type="match status" value="1"/>
</dbReference>
<dbReference type="InterPro" id="IPR036866">
    <property type="entry name" value="RibonucZ/Hydroxyglut_hydro"/>
</dbReference>
<evidence type="ECO:0000256" key="8">
    <source>
        <dbReference type="PIRSR" id="PIRSR004803-3"/>
    </source>
</evidence>
<feature type="binding site" evidence="8">
    <location>
        <position position="51"/>
    </location>
    <ligand>
        <name>Ca(2+)</name>
        <dbReference type="ChEBI" id="CHEBI:29108"/>
    </ligand>
</feature>
<feature type="active site" description="Proton donor" evidence="6">
    <location>
        <position position="197"/>
    </location>
</feature>
<organism evidence="10 11">
    <name type="scientific">Candidatus Roizmanbacteria bacterium CG_4_10_14_0_2_um_filter_39_13</name>
    <dbReference type="NCBI Taxonomy" id="1974825"/>
    <lineage>
        <taxon>Bacteria</taxon>
        <taxon>Candidatus Roizmaniibacteriota</taxon>
    </lineage>
</organism>
<feature type="binding site" evidence="8">
    <location>
        <position position="165"/>
    </location>
    <ligand>
        <name>Zn(2+)</name>
        <dbReference type="ChEBI" id="CHEBI:29105"/>
        <label>1</label>
        <note>catalytic</note>
    </ligand>
</feature>
<dbReference type="NCBIfam" id="TIGR00649">
    <property type="entry name" value="MG423"/>
    <property type="match status" value="1"/>
</dbReference>
<keyword evidence="8" id="KW-0106">Calcium</keyword>
<dbReference type="InterPro" id="IPR041636">
    <property type="entry name" value="RNase_J_C"/>
</dbReference>
<feature type="binding site" evidence="8">
    <location>
        <position position="53"/>
    </location>
    <ligand>
        <name>Ca(2+)</name>
        <dbReference type="ChEBI" id="CHEBI:29108"/>
    </ligand>
</feature>
<evidence type="ECO:0000256" key="7">
    <source>
        <dbReference type="PIRSR" id="PIRSR004803-2"/>
    </source>
</evidence>
<comment type="similarity">
    <text evidence="5">Belongs to the metallo-beta-lactamase superfamily. RNA-metabolizing metallo-beta-lactamase-like family. Bacterial RNase J subfamily.</text>
</comment>
<feature type="binding site" evidence="8">
    <location>
        <position position="81"/>
    </location>
    <ligand>
        <name>Zn(2+)</name>
        <dbReference type="ChEBI" id="CHEBI:29105"/>
        <label>1</label>
        <note>catalytic</note>
    </ligand>
</feature>
<evidence type="ECO:0000256" key="3">
    <source>
        <dbReference type="ARBA" id="ARBA00022839"/>
    </source>
</evidence>
<proteinExistence type="inferred from homology"/>
<dbReference type="GO" id="GO:0006364">
    <property type="term" value="P:rRNA processing"/>
    <property type="evidence" value="ECO:0007669"/>
    <property type="project" value="UniProtKB-UniRule"/>
</dbReference>
<dbReference type="EMBL" id="PFOB01000065">
    <property type="protein sequence ID" value="PIZ62124.1"/>
    <property type="molecule type" value="Genomic_DNA"/>
</dbReference>
<dbReference type="EC" id="3.1.-.-" evidence="5"/>
<dbReference type="Pfam" id="PF22505">
    <property type="entry name" value="RNase_J_b_CASP"/>
    <property type="match status" value="1"/>
</dbReference>
<dbReference type="GO" id="GO:0003723">
    <property type="term" value="F:RNA binding"/>
    <property type="evidence" value="ECO:0007669"/>
    <property type="project" value="UniProtKB-UniRule"/>
</dbReference>
<evidence type="ECO:0000313" key="10">
    <source>
        <dbReference type="EMBL" id="PIZ62124.1"/>
    </source>
</evidence>
<gene>
    <name evidence="5" type="primary">rnj</name>
    <name evidence="10" type="ORF">COY16_05130</name>
</gene>
<dbReference type="SUPFAM" id="SSF56281">
    <property type="entry name" value="Metallo-hydrolase/oxidoreductase"/>
    <property type="match status" value="1"/>
</dbReference>
<comment type="function">
    <text evidence="5">An RNase that has 5'-3' exonuclease and possibly endonuclease activity. Involved in maturation of rRNA and in some organisms also mRNA maturation and/or decay.</text>
</comment>
<dbReference type="Proteomes" id="UP000228503">
    <property type="component" value="Unassembled WGS sequence"/>
</dbReference>
<dbReference type="Pfam" id="PF00753">
    <property type="entry name" value="Lactamase_B"/>
    <property type="match status" value="1"/>
</dbReference>
<feature type="binding site" evidence="8">
    <location>
        <position position="446"/>
    </location>
    <ligand>
        <name>Ca(2+)</name>
        <dbReference type="ChEBI" id="CHEBI:29108"/>
    </ligand>
</feature>
<comment type="subcellular location">
    <subcellularLocation>
        <location evidence="5">Cytoplasm</location>
    </subcellularLocation>
</comment>
<keyword evidence="5" id="KW-0378">Hydrolase</keyword>
<dbReference type="GO" id="GO:0008270">
    <property type="term" value="F:zinc ion binding"/>
    <property type="evidence" value="ECO:0007669"/>
    <property type="project" value="InterPro"/>
</dbReference>
<dbReference type="Gene3D" id="3.10.20.580">
    <property type="match status" value="1"/>
</dbReference>
<dbReference type="SMART" id="SM00849">
    <property type="entry name" value="Lactamase_B"/>
    <property type="match status" value="1"/>
</dbReference>
<dbReference type="GO" id="GO:0005737">
    <property type="term" value="C:cytoplasm"/>
    <property type="evidence" value="ECO:0007669"/>
    <property type="project" value="UniProtKB-SubCell"/>
</dbReference>
<feature type="binding site" evidence="8">
    <location>
        <position position="78"/>
    </location>
    <ligand>
        <name>Zn(2+)</name>
        <dbReference type="ChEBI" id="CHEBI:29105"/>
        <label>2</label>
        <note>catalytic</note>
    </ligand>
</feature>
<comment type="cofactor">
    <cofactor evidence="8">
        <name>Ca(2+)</name>
        <dbReference type="ChEBI" id="CHEBI:29108"/>
    </cofactor>
    <text evidence="8">Binds 1 Ca(2+) cation per subunit. Seen in 1 crystal structure, it is not clear if it is physiologically important.</text>
</comment>
<feature type="active site" description="Proton acceptor" evidence="6">
    <location>
        <position position="371"/>
    </location>
</feature>
<keyword evidence="3 5" id="KW-0269">Exonuclease</keyword>
<keyword evidence="4 5" id="KW-0694">RNA-binding</keyword>
<feature type="domain" description="Metallo-beta-lactamase" evidence="9">
    <location>
        <begin position="18"/>
        <end position="217"/>
    </location>
</feature>
<evidence type="ECO:0000256" key="1">
    <source>
        <dbReference type="ARBA" id="ARBA00022490"/>
    </source>
</evidence>
<comment type="cofactor">
    <cofactor evidence="8">
        <name>Zn(2+)</name>
        <dbReference type="ChEBI" id="CHEBI:29105"/>
    </cofactor>
    <text evidence="8">Binds 2 Zn(2+) ions per subunit. It is not clear if Zn(2+) or Mg(2+) is physiologically important.</text>
</comment>
<dbReference type="InterPro" id="IPR030854">
    <property type="entry name" value="RNase_J_bac"/>
</dbReference>
<feature type="binding site" evidence="8">
    <location>
        <position position="80"/>
    </location>
    <ligand>
        <name>Zn(2+)</name>
        <dbReference type="ChEBI" id="CHEBI:29105"/>
        <label>1</label>
        <note>catalytic</note>
    </ligand>
</feature>
<evidence type="ECO:0000259" key="9">
    <source>
        <dbReference type="SMART" id="SM00849"/>
    </source>
</evidence>
<sequence>MDNIRLRFVPLGGVVGVTKNMYLYELYNGEELTDILIVDCGMGFPDAKEFGIDLIIPDISYLEDKVDKIRAILFTHGHEDHIGALPFHYEKLGRPPIYSSRLTKMFLQNKFKELGSPIHIQEIEYRKWYDLGNFQARFVHVTHSIPDATHILIKSAVGTMYHGPDFKFDLTPPYNNPPDFHEITQAGEDGIVCLLSDALGAERPGMTASESTVGQTFEDEMRSTKGKFIMTTFSSNISRIRQCVDAAIKFNRQIVFLGRSMKQNTEAAAELGYLPIPKILQGKEHDIGKLPPNKVCVIAAGSQGQYSSALSKMARQQNKFIRIGKDDKIVFSSDPIPGNEHEVYSVIEELSLQGADVVYPDIQDQLHASGHGSQEDLKMLVRFTKPKFLLPIGGTLRHQRQYENLVNSMGYKSENIALISEGDTMWFTKTTMKKGNPVETKNVYVDAYGVGDIGNAVIRDRQTLSSDGIVVAVILINSNSKISSSPKFFSRGFVFEQKEDNLFEQAGQMIEKSLNKSQGVVMDPSNYKREAGNLLEKFFFEKRGRRPLVLVDVLQV</sequence>
<dbReference type="Pfam" id="PF17770">
    <property type="entry name" value="RNase_J_C"/>
    <property type="match status" value="1"/>
</dbReference>
<evidence type="ECO:0000256" key="2">
    <source>
        <dbReference type="ARBA" id="ARBA00022722"/>
    </source>
</evidence>
<dbReference type="AlphaFoldDB" id="A0A2M7TWB6"/>
<accession>A0A2M7TWB6</accession>
<dbReference type="GO" id="GO:0004521">
    <property type="term" value="F:RNA endonuclease activity"/>
    <property type="evidence" value="ECO:0007669"/>
    <property type="project" value="UniProtKB-UniRule"/>
</dbReference>
<reference evidence="11" key="1">
    <citation type="submission" date="2017-09" db="EMBL/GenBank/DDBJ databases">
        <title>Depth-based differentiation of microbial function through sediment-hosted aquifers and enrichment of novel symbionts in the deep terrestrial subsurface.</title>
        <authorList>
            <person name="Probst A.J."/>
            <person name="Ladd B."/>
            <person name="Jarett J.K."/>
            <person name="Geller-Mcgrath D.E."/>
            <person name="Sieber C.M.K."/>
            <person name="Emerson J.B."/>
            <person name="Anantharaman K."/>
            <person name="Thomas B.C."/>
            <person name="Malmstrom R."/>
            <person name="Stieglmeier M."/>
            <person name="Klingl A."/>
            <person name="Woyke T."/>
            <person name="Ryan C.M."/>
            <person name="Banfield J.F."/>
        </authorList>
    </citation>
    <scope>NUCLEOTIDE SEQUENCE [LARGE SCALE GENOMIC DNA]</scope>
</reference>
<protein>
    <recommendedName>
        <fullName evidence="5">Ribonuclease J</fullName>
        <shortName evidence="5">RNase J</shortName>
        <ecNumber evidence="5">3.1.-.-</ecNumber>
    </recommendedName>
</protein>
<feature type="binding site" evidence="8">
    <location>
        <position position="143"/>
    </location>
    <ligand>
        <name>Zn(2+)</name>
        <dbReference type="ChEBI" id="CHEBI:29105"/>
        <label>1</label>
        <note>catalytic</note>
    </ligand>
</feature>
<feature type="binding site" evidence="7">
    <location>
        <begin position="234"/>
        <end position="236"/>
    </location>
    <ligand>
        <name>substrate</name>
    </ligand>
</feature>
<name>A0A2M7TWB6_9BACT</name>
<dbReference type="GO" id="GO:0004534">
    <property type="term" value="F:5'-3' RNA exonuclease activity"/>
    <property type="evidence" value="ECO:0007669"/>
    <property type="project" value="UniProtKB-UniRule"/>
</dbReference>
<dbReference type="InterPro" id="IPR001279">
    <property type="entry name" value="Metallo-B-lactamas"/>
</dbReference>